<accession>A0A430AQ28</accession>
<organism evidence="1 2">
    <name type="scientific">Vagococcus acidifermentans</name>
    <dbReference type="NCBI Taxonomy" id="564710"/>
    <lineage>
        <taxon>Bacteria</taxon>
        <taxon>Bacillati</taxon>
        <taxon>Bacillota</taxon>
        <taxon>Bacilli</taxon>
        <taxon>Lactobacillales</taxon>
        <taxon>Enterococcaceae</taxon>
        <taxon>Vagococcus</taxon>
    </lineage>
</organism>
<keyword evidence="2" id="KW-1185">Reference proteome</keyword>
<protein>
    <recommendedName>
        <fullName evidence="3">DUF3284 domain-containing protein</fullName>
    </recommendedName>
</protein>
<reference evidence="1 2" key="1">
    <citation type="submission" date="2017-05" db="EMBL/GenBank/DDBJ databases">
        <title>Vagococcus spp. assemblies.</title>
        <authorList>
            <person name="Gulvik C.A."/>
        </authorList>
    </citation>
    <scope>NUCLEOTIDE SEQUENCE [LARGE SCALE GENOMIC DNA]</scope>
    <source>
        <strain evidence="1 2">LMG 24798</strain>
    </source>
</reference>
<dbReference type="InterPro" id="IPR021701">
    <property type="entry name" value="DUF3284"/>
</dbReference>
<dbReference type="RefSeq" id="WP_126814324.1">
    <property type="nucleotide sequence ID" value="NZ_NGKC01000013.1"/>
</dbReference>
<evidence type="ECO:0000313" key="1">
    <source>
        <dbReference type="EMBL" id="RSU10228.1"/>
    </source>
</evidence>
<dbReference type="AlphaFoldDB" id="A0A430AQ28"/>
<sequence length="137" mass="16283">MEIVKQLNVPATFFYEKIIDSVIFDIRKQTGKKVTRQNLTNFEYIKTFSKNSQAKIKIEKHVENRAYHFRTSTTHNDYLVQYDIKPLDDHSCEVVYRESMTSYGFLQKMNDAVMGTLLGFFKKRRFIKMLDMIEAAY</sequence>
<dbReference type="EMBL" id="NGKC01000013">
    <property type="protein sequence ID" value="RSU10228.1"/>
    <property type="molecule type" value="Genomic_DNA"/>
</dbReference>
<evidence type="ECO:0000313" key="2">
    <source>
        <dbReference type="Proteomes" id="UP000286773"/>
    </source>
</evidence>
<dbReference type="Proteomes" id="UP000286773">
    <property type="component" value="Unassembled WGS sequence"/>
</dbReference>
<comment type="caution">
    <text evidence="1">The sequence shown here is derived from an EMBL/GenBank/DDBJ whole genome shotgun (WGS) entry which is preliminary data.</text>
</comment>
<gene>
    <name evidence="1" type="ORF">CBF27_10805</name>
</gene>
<evidence type="ECO:0008006" key="3">
    <source>
        <dbReference type="Google" id="ProtNLM"/>
    </source>
</evidence>
<name>A0A430AQ28_9ENTE</name>
<proteinExistence type="predicted"/>
<dbReference type="Pfam" id="PF11687">
    <property type="entry name" value="DUF3284"/>
    <property type="match status" value="1"/>
</dbReference>
<dbReference type="OrthoDB" id="2361512at2"/>